<protein>
    <recommendedName>
        <fullName evidence="3">Ubiquitin-like domain-containing protein</fullName>
    </recommendedName>
</protein>
<sequence length="101" mass="11284">MSDKVPIPRKQESVPYVRVQFHLTPNPNLNAAHAIGIHEADCDTVMDIIALKEDLQDNLGPAENQVWKHGDTLLEDDKSLKTYGLDIPVDKLHIVVHRLGA</sequence>
<gene>
    <name evidence="1" type="ORF">GSLYS_00015464001</name>
</gene>
<dbReference type="SUPFAM" id="SSF54236">
    <property type="entry name" value="Ubiquitin-like"/>
    <property type="match status" value="1"/>
</dbReference>
<dbReference type="EMBL" id="CAXITT010000455">
    <property type="protein sequence ID" value="CAL1541858.1"/>
    <property type="molecule type" value="Genomic_DNA"/>
</dbReference>
<keyword evidence="2" id="KW-1185">Reference proteome</keyword>
<proteinExistence type="predicted"/>
<evidence type="ECO:0008006" key="3">
    <source>
        <dbReference type="Google" id="ProtNLM"/>
    </source>
</evidence>
<reference evidence="1 2" key="1">
    <citation type="submission" date="2024-04" db="EMBL/GenBank/DDBJ databases">
        <authorList>
            <consortium name="Genoscope - CEA"/>
            <person name="William W."/>
        </authorList>
    </citation>
    <scope>NUCLEOTIDE SEQUENCE [LARGE SCALE GENOMIC DNA]</scope>
</reference>
<organism evidence="1 2">
    <name type="scientific">Lymnaea stagnalis</name>
    <name type="common">Great pond snail</name>
    <name type="synonym">Helix stagnalis</name>
    <dbReference type="NCBI Taxonomy" id="6523"/>
    <lineage>
        <taxon>Eukaryota</taxon>
        <taxon>Metazoa</taxon>
        <taxon>Spiralia</taxon>
        <taxon>Lophotrochozoa</taxon>
        <taxon>Mollusca</taxon>
        <taxon>Gastropoda</taxon>
        <taxon>Heterobranchia</taxon>
        <taxon>Euthyneura</taxon>
        <taxon>Panpulmonata</taxon>
        <taxon>Hygrophila</taxon>
        <taxon>Lymnaeoidea</taxon>
        <taxon>Lymnaeidae</taxon>
        <taxon>Lymnaea</taxon>
    </lineage>
</organism>
<evidence type="ECO:0000313" key="2">
    <source>
        <dbReference type="Proteomes" id="UP001497497"/>
    </source>
</evidence>
<evidence type="ECO:0000313" key="1">
    <source>
        <dbReference type="EMBL" id="CAL1541858.1"/>
    </source>
</evidence>
<dbReference type="CDD" id="cd17039">
    <property type="entry name" value="Ubl_ubiquitin_like"/>
    <property type="match status" value="1"/>
</dbReference>
<dbReference type="AlphaFoldDB" id="A0AAV2I562"/>
<name>A0AAV2I562_LYMST</name>
<accession>A0AAV2I562</accession>
<dbReference type="InterPro" id="IPR029071">
    <property type="entry name" value="Ubiquitin-like_domsf"/>
</dbReference>
<dbReference type="Proteomes" id="UP001497497">
    <property type="component" value="Unassembled WGS sequence"/>
</dbReference>
<comment type="caution">
    <text evidence="1">The sequence shown here is derived from an EMBL/GenBank/DDBJ whole genome shotgun (WGS) entry which is preliminary data.</text>
</comment>